<protein>
    <recommendedName>
        <fullName evidence="1">DUF4123 domain-containing protein</fullName>
    </recommendedName>
</protein>
<evidence type="ECO:0000259" key="1">
    <source>
        <dbReference type="Pfam" id="PF13503"/>
    </source>
</evidence>
<dbReference type="Pfam" id="PF13503">
    <property type="entry name" value="DUF4123"/>
    <property type="match status" value="1"/>
</dbReference>
<name>A0A2S7XN32_9GAMM</name>
<dbReference type="OrthoDB" id="7833020at2"/>
<sequence length="176" mass="19796">MSDDTQQQVFQRRLGNPKQALCAVLDGASLANLPTLLSVYGLPNVCLLPGDLDEELARVAPYLVQFQADSEFLTLLLAEGLGNHWGILAASNAHLRTLRIHFRNLLSVWDFEGNPHYFRYYDPRVLRVYLPTCNAEELDILFNPISAYYIEGEVPASLQCFMRGEQGLIQSKLLLA</sequence>
<comment type="caution">
    <text evidence="2">The sequence shown here is derived from an EMBL/GenBank/DDBJ whole genome shotgun (WGS) entry which is preliminary data.</text>
</comment>
<dbReference type="Proteomes" id="UP000239936">
    <property type="component" value="Unassembled WGS sequence"/>
</dbReference>
<evidence type="ECO:0000313" key="3">
    <source>
        <dbReference type="Proteomes" id="UP000239936"/>
    </source>
</evidence>
<reference evidence="2 3" key="1">
    <citation type="submission" date="2018-01" db="EMBL/GenBank/DDBJ databases">
        <title>The complete genome sequence of Chromatium okenii LaCa, a purple sulfur bacterium with a turbulent life.</title>
        <authorList>
            <person name="Luedin S.M."/>
            <person name="Liechti N."/>
            <person name="Storelli N."/>
            <person name="Danza F."/>
            <person name="Wittwer M."/>
            <person name="Pothier J.F."/>
            <person name="Tonolla M.A."/>
        </authorList>
    </citation>
    <scope>NUCLEOTIDE SEQUENCE [LARGE SCALE GENOMIC DNA]</scope>
    <source>
        <strain evidence="2 3">LaCa</strain>
    </source>
</reference>
<dbReference type="EMBL" id="PPGH01000037">
    <property type="protein sequence ID" value="PQJ95157.1"/>
    <property type="molecule type" value="Genomic_DNA"/>
</dbReference>
<dbReference type="AlphaFoldDB" id="A0A2S7XN32"/>
<proteinExistence type="predicted"/>
<keyword evidence="3" id="KW-1185">Reference proteome</keyword>
<dbReference type="RefSeq" id="WP_105074217.1">
    <property type="nucleotide sequence ID" value="NZ_PPGH01000037.1"/>
</dbReference>
<accession>A0A2S7XN32</accession>
<evidence type="ECO:0000313" key="2">
    <source>
        <dbReference type="EMBL" id="PQJ95157.1"/>
    </source>
</evidence>
<dbReference type="InterPro" id="IPR025391">
    <property type="entry name" value="DUF4123"/>
</dbReference>
<gene>
    <name evidence="2" type="ORF">CXB77_12770</name>
</gene>
<feature type="domain" description="DUF4123" evidence="1">
    <location>
        <begin position="23"/>
        <end position="138"/>
    </location>
</feature>
<organism evidence="2 3">
    <name type="scientific">Chromatium okenii</name>
    <dbReference type="NCBI Taxonomy" id="61644"/>
    <lineage>
        <taxon>Bacteria</taxon>
        <taxon>Pseudomonadati</taxon>
        <taxon>Pseudomonadota</taxon>
        <taxon>Gammaproteobacteria</taxon>
        <taxon>Chromatiales</taxon>
        <taxon>Chromatiaceae</taxon>
        <taxon>Chromatium</taxon>
    </lineage>
</organism>